<reference evidence="2" key="1">
    <citation type="submission" date="2021-06" db="EMBL/GenBank/DDBJ databases">
        <authorList>
            <person name="Kallberg Y."/>
            <person name="Tangrot J."/>
            <person name="Rosling A."/>
        </authorList>
    </citation>
    <scope>NUCLEOTIDE SEQUENCE</scope>
    <source>
        <strain evidence="2">MA453B</strain>
    </source>
</reference>
<comment type="caution">
    <text evidence="2">The sequence shown here is derived from an EMBL/GenBank/DDBJ whole genome shotgun (WGS) entry which is preliminary data.</text>
</comment>
<dbReference type="EMBL" id="CAJVPY010012774">
    <property type="protein sequence ID" value="CAG8736346.1"/>
    <property type="molecule type" value="Genomic_DNA"/>
</dbReference>
<protein>
    <submittedName>
        <fullName evidence="2">26391_t:CDS:1</fullName>
    </submittedName>
</protein>
<proteinExistence type="predicted"/>
<evidence type="ECO:0000256" key="1">
    <source>
        <dbReference type="SAM" id="MobiDB-lite"/>
    </source>
</evidence>
<feature type="region of interest" description="Disordered" evidence="1">
    <location>
        <begin position="167"/>
        <end position="193"/>
    </location>
</feature>
<keyword evidence="3" id="KW-1185">Reference proteome</keyword>
<organism evidence="2 3">
    <name type="scientific">Dentiscutata erythropus</name>
    <dbReference type="NCBI Taxonomy" id="1348616"/>
    <lineage>
        <taxon>Eukaryota</taxon>
        <taxon>Fungi</taxon>
        <taxon>Fungi incertae sedis</taxon>
        <taxon>Mucoromycota</taxon>
        <taxon>Glomeromycotina</taxon>
        <taxon>Glomeromycetes</taxon>
        <taxon>Diversisporales</taxon>
        <taxon>Gigasporaceae</taxon>
        <taxon>Dentiscutata</taxon>
    </lineage>
</organism>
<dbReference type="Proteomes" id="UP000789405">
    <property type="component" value="Unassembled WGS sequence"/>
</dbReference>
<accession>A0A9N9IGN5</accession>
<sequence length="436" mass="50275">MTPQWWHFYVDGCTSSPCLDYCIRYGIQLTDKQNQKITCCEQNRQIACCYSWENITDYYLPVLRNSQIEEINTQAMNFQSNSQNFQQIENQLIQHNSSNIYNQNSQQNNLQNEYSQQIVSQNQALITMMQNLSNNTSTIQDTLQTMLHSQNTLQCHNNDTITLQTNSQSPTSGINNSQNTFQPSDSPINTTLTQSQDSIHQINLCDSCKRRNFPDQDLSLSNNQINICDSCVKSNFPIQPNLSVSQINNQIISHNFTNQNLTSNQKTTMDQNISNCTNNVNINSSLWKLGYIIIFVVSAYEQIEALFFTIKIDLGQFVKILGLTILGGIVNWIMKQRNANHGIDQQTYNVFTVSQVATILTEDSNTYEFQKQNVIIYPYSRNLQFISKISSLYDPMHELQFDKSHRFNSKRVIARQYYAYQLEMQEKSSSLIPLDS</sequence>
<evidence type="ECO:0000313" key="3">
    <source>
        <dbReference type="Proteomes" id="UP000789405"/>
    </source>
</evidence>
<evidence type="ECO:0000313" key="2">
    <source>
        <dbReference type="EMBL" id="CAG8736346.1"/>
    </source>
</evidence>
<gene>
    <name evidence="2" type="ORF">DERYTH_LOCUS15595</name>
</gene>
<name>A0A9N9IGN5_9GLOM</name>
<dbReference type="AlphaFoldDB" id="A0A9N9IGN5"/>